<proteinExistence type="predicted"/>
<evidence type="ECO:0000313" key="2">
    <source>
        <dbReference type="Proteomes" id="UP000325315"/>
    </source>
</evidence>
<sequence>MYWLRYGILDFKEDRKISILSGRPFLATYKSTIDLEQNELIIKIDDEIELFKSGWYSQSDGLAREECYPLFNLTLNSLDSRHLFDCVGVEN</sequence>
<evidence type="ECO:0000313" key="1">
    <source>
        <dbReference type="EMBL" id="KAA3484448.1"/>
    </source>
</evidence>
<keyword evidence="2" id="KW-1185">Reference proteome</keyword>
<dbReference type="OrthoDB" id="1744168at2759"/>
<dbReference type="AlphaFoldDB" id="A0A5B6WSV4"/>
<gene>
    <name evidence="1" type="ORF">EPI10_006532</name>
</gene>
<reference evidence="2" key="1">
    <citation type="journal article" date="2019" name="Plant Biotechnol. J.">
        <title>Genome sequencing of the Australian wild diploid species Gossypium australe highlights disease resistance and delayed gland morphogenesis.</title>
        <authorList>
            <person name="Cai Y."/>
            <person name="Cai X."/>
            <person name="Wang Q."/>
            <person name="Wang P."/>
            <person name="Zhang Y."/>
            <person name="Cai C."/>
            <person name="Xu Y."/>
            <person name="Wang K."/>
            <person name="Zhou Z."/>
            <person name="Wang C."/>
            <person name="Geng S."/>
            <person name="Li B."/>
            <person name="Dong Q."/>
            <person name="Hou Y."/>
            <person name="Wang H."/>
            <person name="Ai P."/>
            <person name="Liu Z."/>
            <person name="Yi F."/>
            <person name="Sun M."/>
            <person name="An G."/>
            <person name="Cheng J."/>
            <person name="Zhang Y."/>
            <person name="Shi Q."/>
            <person name="Xie Y."/>
            <person name="Shi X."/>
            <person name="Chang Y."/>
            <person name="Huang F."/>
            <person name="Chen Y."/>
            <person name="Hong S."/>
            <person name="Mi L."/>
            <person name="Sun Q."/>
            <person name="Zhang L."/>
            <person name="Zhou B."/>
            <person name="Peng R."/>
            <person name="Zhang X."/>
            <person name="Liu F."/>
        </authorList>
    </citation>
    <scope>NUCLEOTIDE SEQUENCE [LARGE SCALE GENOMIC DNA]</scope>
    <source>
        <strain evidence="2">cv. PA1801</strain>
    </source>
</reference>
<protein>
    <submittedName>
        <fullName evidence="1">Uncharacterized protein</fullName>
    </submittedName>
</protein>
<comment type="caution">
    <text evidence="1">The sequence shown here is derived from an EMBL/GenBank/DDBJ whole genome shotgun (WGS) entry which is preliminary data.</text>
</comment>
<name>A0A5B6WSV4_9ROSI</name>
<dbReference type="EMBL" id="SMMG02000002">
    <property type="protein sequence ID" value="KAA3484448.1"/>
    <property type="molecule type" value="Genomic_DNA"/>
</dbReference>
<accession>A0A5B6WSV4</accession>
<organism evidence="1 2">
    <name type="scientific">Gossypium australe</name>
    <dbReference type="NCBI Taxonomy" id="47621"/>
    <lineage>
        <taxon>Eukaryota</taxon>
        <taxon>Viridiplantae</taxon>
        <taxon>Streptophyta</taxon>
        <taxon>Embryophyta</taxon>
        <taxon>Tracheophyta</taxon>
        <taxon>Spermatophyta</taxon>
        <taxon>Magnoliopsida</taxon>
        <taxon>eudicotyledons</taxon>
        <taxon>Gunneridae</taxon>
        <taxon>Pentapetalae</taxon>
        <taxon>rosids</taxon>
        <taxon>malvids</taxon>
        <taxon>Malvales</taxon>
        <taxon>Malvaceae</taxon>
        <taxon>Malvoideae</taxon>
        <taxon>Gossypium</taxon>
    </lineage>
</organism>
<dbReference type="Proteomes" id="UP000325315">
    <property type="component" value="Unassembled WGS sequence"/>
</dbReference>